<reference evidence="3" key="1">
    <citation type="journal article" date="2019" name="Int. J. Syst. Evol. Microbiol.">
        <title>The Global Catalogue of Microorganisms (GCM) 10K type strain sequencing project: providing services to taxonomists for standard genome sequencing and annotation.</title>
        <authorList>
            <consortium name="The Broad Institute Genomics Platform"/>
            <consortium name="The Broad Institute Genome Sequencing Center for Infectious Disease"/>
            <person name="Wu L."/>
            <person name="Ma J."/>
        </authorList>
    </citation>
    <scope>NUCLEOTIDE SEQUENCE [LARGE SCALE GENOMIC DNA]</scope>
    <source>
        <strain evidence="3">CCM 8702</strain>
    </source>
</reference>
<name>A0ABQ2A4Q0_9BACL</name>
<dbReference type="Proteomes" id="UP000605427">
    <property type="component" value="Unassembled WGS sequence"/>
</dbReference>
<comment type="caution">
    <text evidence="2">The sequence shown here is derived from an EMBL/GenBank/DDBJ whole genome shotgun (WGS) entry which is preliminary data.</text>
</comment>
<evidence type="ECO:0000313" key="2">
    <source>
        <dbReference type="EMBL" id="GGH84469.1"/>
    </source>
</evidence>
<organism evidence="2 3">
    <name type="scientific">Saccharibacillus endophyticus</name>
    <dbReference type="NCBI Taxonomy" id="2060666"/>
    <lineage>
        <taxon>Bacteria</taxon>
        <taxon>Bacillati</taxon>
        <taxon>Bacillota</taxon>
        <taxon>Bacilli</taxon>
        <taxon>Bacillales</taxon>
        <taxon>Paenibacillaceae</taxon>
        <taxon>Saccharibacillus</taxon>
    </lineage>
</organism>
<protein>
    <submittedName>
        <fullName evidence="2">Uncharacterized protein</fullName>
    </submittedName>
</protein>
<keyword evidence="3" id="KW-1185">Reference proteome</keyword>
<accession>A0ABQ2A4Q0</accession>
<sequence>MQAKPELVRERTFFAKVFLRENRLFRHEFRFFCVLRGKQRAAGARWFRDKTQQSELGGRSVTGMSLSNREASS</sequence>
<gene>
    <name evidence="2" type="ORF">GCM10007362_39610</name>
</gene>
<feature type="compositionally biased region" description="Polar residues" evidence="1">
    <location>
        <begin position="62"/>
        <end position="73"/>
    </location>
</feature>
<evidence type="ECO:0000256" key="1">
    <source>
        <dbReference type="SAM" id="MobiDB-lite"/>
    </source>
</evidence>
<feature type="region of interest" description="Disordered" evidence="1">
    <location>
        <begin position="52"/>
        <end position="73"/>
    </location>
</feature>
<proteinExistence type="predicted"/>
<dbReference type="EMBL" id="BMDD01000005">
    <property type="protein sequence ID" value="GGH84469.1"/>
    <property type="molecule type" value="Genomic_DNA"/>
</dbReference>
<evidence type="ECO:0000313" key="3">
    <source>
        <dbReference type="Proteomes" id="UP000605427"/>
    </source>
</evidence>